<dbReference type="SMART" id="SM00974">
    <property type="entry name" value="T5orf172"/>
    <property type="match status" value="1"/>
</dbReference>
<dbReference type="InterPro" id="IPR018306">
    <property type="entry name" value="Phage_T5_Orf172_DNA-bd"/>
</dbReference>
<sequence length="356" mass="42120">MNEEGYVYCISNEFMPGIYKVGVTMRSPLERLKEANSSDTWKIPTYKIEFAKKVMDPKDKEKKLHKLLEKLMTRVHTRREFFRGEVNDVREIFDLLDGEIWYEDPNPNQDHNPNSLSRDPETLIKQLIGITEQTFPNHSVDFKQRSGGKWFNITVDDKHILVLENYTNDRSKIGLFTTPCRSEIDNSLIRYYHELNWEPFGNRSSRKQYDTENKTKEDIVQMLEGFKTVLTSSQESTMDIKKIIWSDQRNLSLTDKFQNTYSFSSENWMNNKYINYIHKNGELFRCKQASGIHRGYCIWIDSNDIIHFSHGHQNPQKISHCIFDDNTLTDEWLCNWGKFTKKDIDFIHNHFGISSV</sequence>
<protein>
    <recommendedName>
        <fullName evidence="1">Bacteriophage T5 Orf172 DNA-binding domain-containing protein</fullName>
    </recommendedName>
</protein>
<dbReference type="EMBL" id="MN741029">
    <property type="protein sequence ID" value="QHU23452.1"/>
    <property type="molecule type" value="Genomic_DNA"/>
</dbReference>
<name>A0A6C0KZP1_9ZZZZ</name>
<dbReference type="Pfam" id="PF10544">
    <property type="entry name" value="T5orf172"/>
    <property type="match status" value="1"/>
</dbReference>
<evidence type="ECO:0000313" key="2">
    <source>
        <dbReference type="EMBL" id="QHU23452.1"/>
    </source>
</evidence>
<feature type="domain" description="Bacteriophage T5 Orf172 DNA-binding" evidence="1">
    <location>
        <begin position="13"/>
        <end position="96"/>
    </location>
</feature>
<accession>A0A6C0KZP1</accession>
<organism evidence="2">
    <name type="scientific">viral metagenome</name>
    <dbReference type="NCBI Taxonomy" id="1070528"/>
    <lineage>
        <taxon>unclassified sequences</taxon>
        <taxon>metagenomes</taxon>
        <taxon>organismal metagenomes</taxon>
    </lineage>
</organism>
<dbReference type="AlphaFoldDB" id="A0A6C0KZP1"/>
<evidence type="ECO:0000259" key="1">
    <source>
        <dbReference type="SMART" id="SM00974"/>
    </source>
</evidence>
<reference evidence="2" key="1">
    <citation type="journal article" date="2020" name="Nature">
        <title>Giant virus diversity and host interactions through global metagenomics.</title>
        <authorList>
            <person name="Schulz F."/>
            <person name="Roux S."/>
            <person name="Paez-Espino D."/>
            <person name="Jungbluth S."/>
            <person name="Walsh D.A."/>
            <person name="Denef V.J."/>
            <person name="McMahon K.D."/>
            <person name="Konstantinidis K.T."/>
            <person name="Eloe-Fadrosh E.A."/>
            <person name="Kyrpides N.C."/>
            <person name="Woyke T."/>
        </authorList>
    </citation>
    <scope>NUCLEOTIDE SEQUENCE</scope>
    <source>
        <strain evidence="2">GVMAG-S-ERX555907-94</strain>
    </source>
</reference>
<proteinExistence type="predicted"/>